<protein>
    <submittedName>
        <fullName evidence="1">Unannotated protein</fullName>
    </submittedName>
</protein>
<name>A0A6J6FW32_9ZZZZ</name>
<proteinExistence type="predicted"/>
<dbReference type="EMBL" id="CAEZTS010000201">
    <property type="protein sequence ID" value="CAB4593047.1"/>
    <property type="molecule type" value="Genomic_DNA"/>
</dbReference>
<gene>
    <name evidence="1" type="ORF">UFOPK1722_01740</name>
</gene>
<dbReference type="AlphaFoldDB" id="A0A6J6FW32"/>
<accession>A0A6J6FW32</accession>
<evidence type="ECO:0000313" key="1">
    <source>
        <dbReference type="EMBL" id="CAB4593047.1"/>
    </source>
</evidence>
<organism evidence="1">
    <name type="scientific">freshwater metagenome</name>
    <dbReference type="NCBI Taxonomy" id="449393"/>
    <lineage>
        <taxon>unclassified sequences</taxon>
        <taxon>metagenomes</taxon>
        <taxon>ecological metagenomes</taxon>
    </lineage>
</organism>
<sequence>MVNWGHTGSVSVVVTGVMVVEGSDVGVSSVVGGSSGLPQAQRARGIPWSSMSNAVPAPMTASYPYAAPSLKPYMCTLMSWVTNTGVRARRYSARFSKSMP</sequence>
<reference evidence="1" key="1">
    <citation type="submission" date="2020-05" db="EMBL/GenBank/DDBJ databases">
        <authorList>
            <person name="Chiriac C."/>
            <person name="Salcher M."/>
            <person name="Ghai R."/>
            <person name="Kavagutti S V."/>
        </authorList>
    </citation>
    <scope>NUCLEOTIDE SEQUENCE</scope>
</reference>